<dbReference type="RefSeq" id="WP_205290322.1">
    <property type="nucleotide sequence ID" value="NZ_CP074406.1"/>
</dbReference>
<dbReference type="InterPro" id="IPR050109">
    <property type="entry name" value="HTH-type_TetR-like_transc_reg"/>
</dbReference>
<keyword evidence="1" id="KW-0805">Transcription regulation</keyword>
<organism evidence="6 7">
    <name type="scientific">Nocardioides faecalis</name>
    <dbReference type="NCBI Taxonomy" id="2803858"/>
    <lineage>
        <taxon>Bacteria</taxon>
        <taxon>Bacillati</taxon>
        <taxon>Actinomycetota</taxon>
        <taxon>Actinomycetes</taxon>
        <taxon>Propionibacteriales</taxon>
        <taxon>Nocardioidaceae</taxon>
        <taxon>Nocardioides</taxon>
    </lineage>
</organism>
<dbReference type="InterPro" id="IPR041479">
    <property type="entry name" value="TetR_CgmR_C"/>
</dbReference>
<sequence>MSSTERTRDADRTRRAILDAFGRMLEERGSNVSLADVARAAGVTKSGLMHHFRSRDDLVAAFVDHGIEMFWSEVQALVDHSESRPGQFTRAYVRAMTGDSAHITRWASATSLIAHLGSQATIEHLERIAPHDAARLDAAFAADGLPVERTLLIRLAADGAALSWGTPYLDAERLASLRAQLFALSEATEGTADATKES</sequence>
<keyword evidence="2 4" id="KW-0238">DNA-binding</keyword>
<reference evidence="6" key="1">
    <citation type="submission" date="2021-01" db="EMBL/GenBank/DDBJ databases">
        <title>Novel species in genus Nocardioides.</title>
        <authorList>
            <person name="Zhang G."/>
        </authorList>
    </citation>
    <scope>NUCLEOTIDE SEQUENCE</scope>
    <source>
        <strain evidence="6">Zg-536</strain>
    </source>
</reference>
<accession>A0A938Y4H0</accession>
<evidence type="ECO:0000256" key="2">
    <source>
        <dbReference type="ARBA" id="ARBA00023125"/>
    </source>
</evidence>
<dbReference type="SUPFAM" id="SSF46689">
    <property type="entry name" value="Homeodomain-like"/>
    <property type="match status" value="1"/>
</dbReference>
<evidence type="ECO:0000256" key="3">
    <source>
        <dbReference type="ARBA" id="ARBA00023163"/>
    </source>
</evidence>
<evidence type="ECO:0000256" key="1">
    <source>
        <dbReference type="ARBA" id="ARBA00023015"/>
    </source>
</evidence>
<proteinExistence type="predicted"/>
<dbReference type="PROSITE" id="PS50977">
    <property type="entry name" value="HTH_TETR_2"/>
    <property type="match status" value="1"/>
</dbReference>
<comment type="caution">
    <text evidence="6">The sequence shown here is derived from an EMBL/GenBank/DDBJ whole genome shotgun (WGS) entry which is preliminary data.</text>
</comment>
<evidence type="ECO:0000313" key="6">
    <source>
        <dbReference type="EMBL" id="MBM9459022.1"/>
    </source>
</evidence>
<keyword evidence="7" id="KW-1185">Reference proteome</keyword>
<dbReference type="EMBL" id="JAERTX010000003">
    <property type="protein sequence ID" value="MBM9459022.1"/>
    <property type="molecule type" value="Genomic_DNA"/>
</dbReference>
<dbReference type="Pfam" id="PF00440">
    <property type="entry name" value="TetR_N"/>
    <property type="match status" value="1"/>
</dbReference>
<dbReference type="PANTHER" id="PTHR30055:SF234">
    <property type="entry name" value="HTH-TYPE TRANSCRIPTIONAL REGULATOR BETI"/>
    <property type="match status" value="1"/>
</dbReference>
<feature type="domain" description="HTH tetR-type" evidence="5">
    <location>
        <begin position="11"/>
        <end position="70"/>
    </location>
</feature>
<dbReference type="PRINTS" id="PR00455">
    <property type="entry name" value="HTHTETR"/>
</dbReference>
<dbReference type="GO" id="GO:0000976">
    <property type="term" value="F:transcription cis-regulatory region binding"/>
    <property type="evidence" value="ECO:0007669"/>
    <property type="project" value="TreeGrafter"/>
</dbReference>
<keyword evidence="3" id="KW-0804">Transcription</keyword>
<evidence type="ECO:0000259" key="5">
    <source>
        <dbReference type="PROSITE" id="PS50977"/>
    </source>
</evidence>
<feature type="DNA-binding region" description="H-T-H motif" evidence="4">
    <location>
        <begin position="33"/>
        <end position="52"/>
    </location>
</feature>
<dbReference type="InterPro" id="IPR001647">
    <property type="entry name" value="HTH_TetR"/>
</dbReference>
<protein>
    <submittedName>
        <fullName evidence="6">Helix-turn-helix transcriptional regulator</fullName>
    </submittedName>
</protein>
<evidence type="ECO:0000313" key="7">
    <source>
        <dbReference type="Proteomes" id="UP000663791"/>
    </source>
</evidence>
<dbReference type="AlphaFoldDB" id="A0A938Y4H0"/>
<gene>
    <name evidence="6" type="ORF">JK386_03840</name>
</gene>
<dbReference type="PANTHER" id="PTHR30055">
    <property type="entry name" value="HTH-TYPE TRANSCRIPTIONAL REGULATOR RUTR"/>
    <property type="match status" value="1"/>
</dbReference>
<dbReference type="Proteomes" id="UP000663791">
    <property type="component" value="Unassembled WGS sequence"/>
</dbReference>
<name>A0A938Y4H0_9ACTN</name>
<dbReference type="Gene3D" id="1.10.357.10">
    <property type="entry name" value="Tetracycline Repressor, domain 2"/>
    <property type="match status" value="1"/>
</dbReference>
<dbReference type="InterPro" id="IPR009057">
    <property type="entry name" value="Homeodomain-like_sf"/>
</dbReference>
<dbReference type="GO" id="GO:0003700">
    <property type="term" value="F:DNA-binding transcription factor activity"/>
    <property type="evidence" value="ECO:0007669"/>
    <property type="project" value="TreeGrafter"/>
</dbReference>
<evidence type="ECO:0000256" key="4">
    <source>
        <dbReference type="PROSITE-ProRule" id="PRU00335"/>
    </source>
</evidence>
<dbReference type="Pfam" id="PF17937">
    <property type="entry name" value="TetR_C_28"/>
    <property type="match status" value="1"/>
</dbReference>